<dbReference type="AlphaFoldDB" id="A0A9Q5N8F8"/>
<dbReference type="InterPro" id="IPR036345">
    <property type="entry name" value="ExoRNase_PH_dom2_sf"/>
</dbReference>
<dbReference type="Pfam" id="PF01138">
    <property type="entry name" value="RNase_PH"/>
    <property type="match status" value="1"/>
</dbReference>
<sequence length="708" mass="77423">MASSSKSEQSYIQASLLADTPVRADGRALDDFRPIALETQVVPLANGSARVCIGGAASLIGVGVGSLGTEVLAAAKLEVEDIPNGNGVEGGRMETGKFILFAFNLHASLTSSPSAYPHLNTNALDDLQYDLTTSVQEALCHPSLHPNNLSILSGKKSWLLHLDLLVLSDVGNILDALFLAAAATLHDTRIPRTRSVEYRARKEDASTIDRMAVDDVSMEEEGKTSGLDTRSIKKAADFELEDYWDEGEPLKCGGSWPVCVTLNLVPPIHYLDATPIEESATSLRLVLLFSFQDSRSLLHGMRLLGPGEIDAPMLKPLLHSAYLRDPSVQQLQVLSKASFRSDLIIFRSFLKQIGVQHGTLLRTQIQSQLLIYRKIFKALSGLTWPKVLEYAEKFEPTIQRLAPDLYSEMKGIAKGADVPLIEIVALNARSEIALGTLDDGCTSLAWTLEEEGEGGKRKQILAQNWDWTEEVGKNLVMASIDKPGKPKIWMVMEPGIVGKIGFNSSSVGVCLNAIRARSMSTSLLPIHLLLRIALESTSVEHAISEIERLGGPASSQHILIADATSGGRALEVSPLGNVYLKPDENGIIVHTNHFIENRHVEEIPWNIGSESRLSRIQELITLIRKNSPTNPRTKSITPELLRERIFSDTQGAPQAICCYRPANETDGRSVGTLFNIIMQFVPGEEPSAEVLFGRPGPGNRSPVYRMPW</sequence>
<dbReference type="SUPFAM" id="SSF55666">
    <property type="entry name" value="Ribonuclease PH domain 2-like"/>
    <property type="match status" value="1"/>
</dbReference>
<feature type="domain" description="Peptidase C45 hydrolase" evidence="2">
    <location>
        <begin position="457"/>
        <end position="621"/>
    </location>
</feature>
<dbReference type="InterPro" id="IPR047794">
    <property type="entry name" value="C45_proenzyme-like"/>
</dbReference>
<dbReference type="EMBL" id="LNZH02000124">
    <property type="protein sequence ID" value="OCB90602.1"/>
    <property type="molecule type" value="Genomic_DNA"/>
</dbReference>
<dbReference type="InterPro" id="IPR020568">
    <property type="entry name" value="Ribosomal_Su5_D2-typ_SF"/>
</dbReference>
<dbReference type="Gene3D" id="3.30.230.70">
    <property type="entry name" value="GHMP Kinase, N-terminal domain"/>
    <property type="match status" value="1"/>
</dbReference>
<dbReference type="Pfam" id="PF03417">
    <property type="entry name" value="AAT"/>
    <property type="match status" value="1"/>
</dbReference>
<protein>
    <submittedName>
        <fullName evidence="3">Acyl-CoA:6-aminopenicillanic-acid-acyltransferase</fullName>
    </submittedName>
</protein>
<proteinExistence type="predicted"/>
<dbReference type="Gene3D" id="1.10.10.2120">
    <property type="match status" value="1"/>
</dbReference>
<dbReference type="Proteomes" id="UP000757232">
    <property type="component" value="Unassembled WGS sequence"/>
</dbReference>
<dbReference type="PANTHER" id="PTHR34180">
    <property type="entry name" value="PEPTIDASE C45"/>
    <property type="match status" value="1"/>
</dbReference>
<dbReference type="NCBIfam" id="NF040521">
    <property type="entry name" value="C45_proenzyme"/>
    <property type="match status" value="1"/>
</dbReference>
<dbReference type="InterPro" id="IPR047801">
    <property type="entry name" value="Peptidase_C45"/>
</dbReference>
<dbReference type="OrthoDB" id="189997at2759"/>
<comment type="caution">
    <text evidence="3">The sequence shown here is derived from an EMBL/GenBank/DDBJ whole genome shotgun (WGS) entry which is preliminary data.</text>
</comment>
<dbReference type="InterPro" id="IPR005079">
    <property type="entry name" value="Peptidase_C45_hydrolase"/>
</dbReference>
<dbReference type="InterPro" id="IPR001247">
    <property type="entry name" value="ExoRNase_PH_dom1"/>
</dbReference>
<dbReference type="InterPro" id="IPR027408">
    <property type="entry name" value="PNPase/RNase_PH_dom_sf"/>
</dbReference>
<gene>
    <name evidence="3" type="ORF">A7U60_g2170</name>
</gene>
<reference evidence="3" key="1">
    <citation type="submission" date="2016-06" db="EMBL/GenBank/DDBJ databases">
        <title>Draft Genome sequence of the fungus Inonotus baumii.</title>
        <authorList>
            <person name="Zhu H."/>
            <person name="Lin W."/>
        </authorList>
    </citation>
    <scope>NUCLEOTIDE SEQUENCE</scope>
    <source>
        <strain evidence="3">821</strain>
    </source>
</reference>
<evidence type="ECO:0000259" key="2">
    <source>
        <dbReference type="Pfam" id="PF03417"/>
    </source>
</evidence>
<dbReference type="SUPFAM" id="SSF54211">
    <property type="entry name" value="Ribosomal protein S5 domain 2-like"/>
    <property type="match status" value="1"/>
</dbReference>
<dbReference type="PANTHER" id="PTHR34180:SF1">
    <property type="entry name" value="BETA-ALANYL-DOPAMINE_CARCININE HYDROLASE"/>
    <property type="match status" value="1"/>
</dbReference>
<dbReference type="GO" id="GO:0000176">
    <property type="term" value="C:nuclear exosome (RNase complex)"/>
    <property type="evidence" value="ECO:0007669"/>
    <property type="project" value="UniProtKB-ARBA"/>
</dbReference>
<evidence type="ECO:0000313" key="3">
    <source>
        <dbReference type="EMBL" id="OCB90602.1"/>
    </source>
</evidence>
<keyword evidence="4" id="KW-1185">Reference proteome</keyword>
<dbReference type="Gene3D" id="3.60.60.10">
    <property type="entry name" value="Penicillin V Acylase, Chain A"/>
    <property type="match status" value="1"/>
</dbReference>
<evidence type="ECO:0000313" key="4">
    <source>
        <dbReference type="Proteomes" id="UP000757232"/>
    </source>
</evidence>
<accession>A0A9Q5N8F8</accession>
<organism evidence="3 4">
    <name type="scientific">Sanghuangporus baumii</name>
    <name type="common">Phellinus baumii</name>
    <dbReference type="NCBI Taxonomy" id="108892"/>
    <lineage>
        <taxon>Eukaryota</taxon>
        <taxon>Fungi</taxon>
        <taxon>Dikarya</taxon>
        <taxon>Basidiomycota</taxon>
        <taxon>Agaricomycotina</taxon>
        <taxon>Agaricomycetes</taxon>
        <taxon>Hymenochaetales</taxon>
        <taxon>Hymenochaetaceae</taxon>
        <taxon>Sanghuangporus</taxon>
    </lineage>
</organism>
<evidence type="ECO:0000259" key="1">
    <source>
        <dbReference type="Pfam" id="PF01138"/>
    </source>
</evidence>
<feature type="domain" description="Exoribonuclease phosphorolytic" evidence="1">
    <location>
        <begin position="31"/>
        <end position="191"/>
    </location>
</feature>
<name>A0A9Q5N8F8_SANBA</name>